<evidence type="ECO:0000256" key="4">
    <source>
        <dbReference type="ARBA" id="ARBA00023163"/>
    </source>
</evidence>
<feature type="DNA-binding region" description="OmpR/PhoB-type" evidence="6">
    <location>
        <begin position="1"/>
        <end position="94"/>
    </location>
</feature>
<dbReference type="PROSITE" id="PS50005">
    <property type="entry name" value="TPR"/>
    <property type="match status" value="1"/>
</dbReference>
<sequence>MPSGLRIDLLGPLTVRSGDAEISVGPLRQQAMFAVLALNAGRVLTPEQLLDLVWDDDPPPTGIKVVPTYVYRIRKSLPPGSRLERTTAGYVLRLDSDVLDLERFETMVREAGRNDDPEQALALHDQALALFRGQPLSGLPGQYLAGQRRRIAERREKALGTRIQLQLAAGRHVEAIPELIGLVADHPFDERFAVLLMNALAGSGRQAEALETYQRVRRTLVEQLGIEPGPELRAAQQTLLRADAPTPTARNELPYGGAAFAGRAAELAEVVAALRTPTGSAPPVLAIDGMAGIGKTALAVQAGHRLASQYPDGQLFVDLHGHTPGREPLGTEQAVDHLLRGIGVPADQVPGCLEDRLSMWRSKSSRLRLLVVLDNAPDAATVRPLLPGASECAVLVTSRRLLVELDAKCRLGLGLLAMEDATALLSEIAGPDRGDEAAVQELAEHCGRLPLALRIAGARLRHRPSWSIQHLNERLRGRRRLRELDGDANGVRSAFAVSYEHLPQDQRRLFACLGLFPGKDFDVKAAAALAGIDGPTAEALLEHLVDASLLLAPRPGRYEFHDLLRGYAVEVADDDAAVGRLVEHYLAVAGVEPDLTWADLERSNLLAALEVAEDAAAVRLALVLAPYLHGRSRLDELDVVLTAGLAAAERRQDPEGQARLLFLRGNFGQFRCGPQKGLCDLRRAAELAPEDAPALRARILGSLGYTQGTLDPSSDHAELLRTSLRLAQLAGDRRAIVETLSRLAALAIRQHGFAMALEYYERALKLAREIGDERLEPELLNGIAVCRLAEDDPLPALEATRAAQRLAAVHELDFSLSYALCHQGEAHRRLGRNKLAVEIHEQALKLAIGNCTHLDEVDARLHLGRSLHSAGRTEAAVEQFDLALRLSEDRGHALGVVEALTGLADCTRLATRADRLLRQAHSQAKIAGYSALATRLANRLDHPSANHG</sequence>
<organism evidence="8 9">
    <name type="scientific">Kribbella antibiotica</name>
    <dbReference type="NCBI Taxonomy" id="190195"/>
    <lineage>
        <taxon>Bacteria</taxon>
        <taxon>Bacillati</taxon>
        <taxon>Actinomycetota</taxon>
        <taxon>Actinomycetes</taxon>
        <taxon>Propionibacteriales</taxon>
        <taxon>Kribbellaceae</taxon>
        <taxon>Kribbella</taxon>
    </lineage>
</organism>
<evidence type="ECO:0000256" key="1">
    <source>
        <dbReference type="ARBA" id="ARBA00005820"/>
    </source>
</evidence>
<dbReference type="InterPro" id="IPR036388">
    <property type="entry name" value="WH-like_DNA-bd_sf"/>
</dbReference>
<keyword evidence="4" id="KW-0804">Transcription</keyword>
<evidence type="ECO:0000256" key="3">
    <source>
        <dbReference type="ARBA" id="ARBA00023125"/>
    </source>
</evidence>
<accession>A0A4R4ZXJ4</accession>
<dbReference type="InterPro" id="IPR016032">
    <property type="entry name" value="Sig_transdc_resp-reg_C-effctor"/>
</dbReference>
<dbReference type="Gene3D" id="1.10.10.10">
    <property type="entry name" value="Winged helix-like DNA-binding domain superfamily/Winged helix DNA-binding domain"/>
    <property type="match status" value="2"/>
</dbReference>
<gene>
    <name evidence="8" type="ORF">E1263_01735</name>
</gene>
<dbReference type="RefSeq" id="WP_132164581.1">
    <property type="nucleotide sequence ID" value="NZ_SMKX01000003.1"/>
</dbReference>
<dbReference type="GO" id="GO:0006355">
    <property type="term" value="P:regulation of DNA-templated transcription"/>
    <property type="evidence" value="ECO:0007669"/>
    <property type="project" value="InterPro"/>
</dbReference>
<dbReference type="PANTHER" id="PTHR35807">
    <property type="entry name" value="TRANSCRIPTIONAL REGULATOR REDD-RELATED"/>
    <property type="match status" value="1"/>
</dbReference>
<dbReference type="Pfam" id="PF03704">
    <property type="entry name" value="BTAD"/>
    <property type="match status" value="1"/>
</dbReference>
<feature type="repeat" description="TPR" evidence="5">
    <location>
        <begin position="857"/>
        <end position="890"/>
    </location>
</feature>
<dbReference type="EMBL" id="SMKX01000003">
    <property type="protein sequence ID" value="TDD63054.1"/>
    <property type="molecule type" value="Genomic_DNA"/>
</dbReference>
<dbReference type="Pfam" id="PF13424">
    <property type="entry name" value="TPR_12"/>
    <property type="match status" value="1"/>
</dbReference>
<evidence type="ECO:0000256" key="6">
    <source>
        <dbReference type="PROSITE-ProRule" id="PRU01091"/>
    </source>
</evidence>
<dbReference type="AlphaFoldDB" id="A0A4R4ZXJ4"/>
<reference evidence="8 9" key="1">
    <citation type="submission" date="2019-03" db="EMBL/GenBank/DDBJ databases">
        <title>Draft genome sequences of novel Actinobacteria.</title>
        <authorList>
            <person name="Sahin N."/>
            <person name="Ay H."/>
            <person name="Saygin H."/>
        </authorList>
    </citation>
    <scope>NUCLEOTIDE SEQUENCE [LARGE SCALE GENOMIC DNA]</scope>
    <source>
        <strain evidence="8 9">JCM 13523</strain>
    </source>
</reference>
<dbReference type="SUPFAM" id="SSF46894">
    <property type="entry name" value="C-terminal effector domain of the bipartite response regulators"/>
    <property type="match status" value="1"/>
</dbReference>
<dbReference type="GO" id="GO:0003677">
    <property type="term" value="F:DNA binding"/>
    <property type="evidence" value="ECO:0007669"/>
    <property type="project" value="UniProtKB-UniRule"/>
</dbReference>
<keyword evidence="5" id="KW-0802">TPR repeat</keyword>
<keyword evidence="2" id="KW-0805">Transcription regulation</keyword>
<keyword evidence="3 6" id="KW-0238">DNA-binding</keyword>
<dbReference type="CDD" id="cd15831">
    <property type="entry name" value="BTAD"/>
    <property type="match status" value="1"/>
</dbReference>
<dbReference type="Proteomes" id="UP000295124">
    <property type="component" value="Unassembled WGS sequence"/>
</dbReference>
<dbReference type="GO" id="GO:0000160">
    <property type="term" value="P:phosphorelay signal transduction system"/>
    <property type="evidence" value="ECO:0007669"/>
    <property type="project" value="InterPro"/>
</dbReference>
<dbReference type="SMART" id="SM00028">
    <property type="entry name" value="TPR"/>
    <property type="match status" value="4"/>
</dbReference>
<dbReference type="PROSITE" id="PS51755">
    <property type="entry name" value="OMPR_PHOB"/>
    <property type="match status" value="1"/>
</dbReference>
<dbReference type="CDD" id="cd00383">
    <property type="entry name" value="trans_reg_C"/>
    <property type="match status" value="1"/>
</dbReference>
<dbReference type="InterPro" id="IPR005158">
    <property type="entry name" value="BTAD"/>
</dbReference>
<dbReference type="InterPro" id="IPR001867">
    <property type="entry name" value="OmpR/PhoB-type_DNA-bd"/>
</dbReference>
<protein>
    <submittedName>
        <fullName evidence="8">Tetratricopeptide repeat protein</fullName>
    </submittedName>
</protein>
<feature type="domain" description="OmpR/PhoB-type" evidence="7">
    <location>
        <begin position="1"/>
        <end position="94"/>
    </location>
</feature>
<comment type="similarity">
    <text evidence="1">Belongs to the AfsR/DnrI/RedD regulatory family.</text>
</comment>
<dbReference type="PANTHER" id="PTHR35807:SF1">
    <property type="entry name" value="TRANSCRIPTIONAL REGULATOR REDD"/>
    <property type="match status" value="1"/>
</dbReference>
<dbReference type="SMART" id="SM01043">
    <property type="entry name" value="BTAD"/>
    <property type="match status" value="1"/>
</dbReference>
<dbReference type="SUPFAM" id="SSF52540">
    <property type="entry name" value="P-loop containing nucleoside triphosphate hydrolases"/>
    <property type="match status" value="1"/>
</dbReference>
<name>A0A4R4ZXJ4_9ACTN</name>
<proteinExistence type="inferred from homology"/>
<dbReference type="InterPro" id="IPR019734">
    <property type="entry name" value="TPR_rpt"/>
</dbReference>
<dbReference type="OrthoDB" id="4326794at2"/>
<evidence type="ECO:0000256" key="5">
    <source>
        <dbReference type="PROSITE-ProRule" id="PRU00339"/>
    </source>
</evidence>
<dbReference type="InterPro" id="IPR027417">
    <property type="entry name" value="P-loop_NTPase"/>
</dbReference>
<dbReference type="InterPro" id="IPR051677">
    <property type="entry name" value="AfsR-DnrI-RedD_regulator"/>
</dbReference>
<dbReference type="Gene3D" id="1.25.40.10">
    <property type="entry name" value="Tetratricopeptide repeat domain"/>
    <property type="match status" value="2"/>
</dbReference>
<evidence type="ECO:0000313" key="9">
    <source>
        <dbReference type="Proteomes" id="UP000295124"/>
    </source>
</evidence>
<dbReference type="Pfam" id="PF00486">
    <property type="entry name" value="Trans_reg_C"/>
    <property type="match status" value="1"/>
</dbReference>
<dbReference type="SMART" id="SM00862">
    <property type="entry name" value="Trans_reg_C"/>
    <property type="match status" value="1"/>
</dbReference>
<dbReference type="InterPro" id="IPR011990">
    <property type="entry name" value="TPR-like_helical_dom_sf"/>
</dbReference>
<evidence type="ECO:0000313" key="8">
    <source>
        <dbReference type="EMBL" id="TDD63054.1"/>
    </source>
</evidence>
<keyword evidence="9" id="KW-1185">Reference proteome</keyword>
<dbReference type="PRINTS" id="PR00364">
    <property type="entry name" value="DISEASERSIST"/>
</dbReference>
<evidence type="ECO:0000259" key="7">
    <source>
        <dbReference type="PROSITE" id="PS51755"/>
    </source>
</evidence>
<evidence type="ECO:0000256" key="2">
    <source>
        <dbReference type="ARBA" id="ARBA00023015"/>
    </source>
</evidence>
<comment type="caution">
    <text evidence="8">The sequence shown here is derived from an EMBL/GenBank/DDBJ whole genome shotgun (WGS) entry which is preliminary data.</text>
</comment>
<dbReference type="SUPFAM" id="SSF48452">
    <property type="entry name" value="TPR-like"/>
    <property type="match status" value="2"/>
</dbReference>